<name>A0ABQ7ERT0_BRACR</name>
<keyword evidence="3" id="KW-1185">Reference proteome</keyword>
<dbReference type="EMBL" id="QGKV02000297">
    <property type="protein sequence ID" value="KAF3606428.1"/>
    <property type="molecule type" value="Genomic_DNA"/>
</dbReference>
<sequence length="78" mass="8569">MFKVRTTTSPCSTSTRMYRSPPAHDGSRAQPSFLWISSNPKEDETLRGGGYGSLAFLPLLTVVEAPEDDVIGVCYDEK</sequence>
<accession>A0ABQ7ERT0</accession>
<proteinExistence type="predicted"/>
<evidence type="ECO:0000313" key="3">
    <source>
        <dbReference type="Proteomes" id="UP000266723"/>
    </source>
</evidence>
<dbReference type="Proteomes" id="UP000266723">
    <property type="component" value="Unassembled WGS sequence"/>
</dbReference>
<evidence type="ECO:0000313" key="2">
    <source>
        <dbReference type="EMBL" id="KAF3606428.1"/>
    </source>
</evidence>
<feature type="compositionally biased region" description="Low complexity" evidence="1">
    <location>
        <begin position="1"/>
        <end position="15"/>
    </location>
</feature>
<organism evidence="2 3">
    <name type="scientific">Brassica cretica</name>
    <name type="common">Mustard</name>
    <dbReference type="NCBI Taxonomy" id="69181"/>
    <lineage>
        <taxon>Eukaryota</taxon>
        <taxon>Viridiplantae</taxon>
        <taxon>Streptophyta</taxon>
        <taxon>Embryophyta</taxon>
        <taxon>Tracheophyta</taxon>
        <taxon>Spermatophyta</taxon>
        <taxon>Magnoliopsida</taxon>
        <taxon>eudicotyledons</taxon>
        <taxon>Gunneridae</taxon>
        <taxon>Pentapetalae</taxon>
        <taxon>rosids</taxon>
        <taxon>malvids</taxon>
        <taxon>Brassicales</taxon>
        <taxon>Brassicaceae</taxon>
        <taxon>Brassiceae</taxon>
        <taxon>Brassica</taxon>
    </lineage>
</organism>
<gene>
    <name evidence="2" type="ORF">DY000_02045101</name>
</gene>
<protein>
    <submittedName>
        <fullName evidence="2">Uncharacterized protein</fullName>
    </submittedName>
</protein>
<reference evidence="2 3" key="1">
    <citation type="journal article" date="2020" name="BMC Genomics">
        <title>Intraspecific diversification of the crop wild relative Brassica cretica Lam. using demographic model selection.</title>
        <authorList>
            <person name="Kioukis A."/>
            <person name="Michalopoulou V.A."/>
            <person name="Briers L."/>
            <person name="Pirintsos S."/>
            <person name="Studholme D.J."/>
            <person name="Pavlidis P."/>
            <person name="Sarris P.F."/>
        </authorList>
    </citation>
    <scope>NUCLEOTIDE SEQUENCE [LARGE SCALE GENOMIC DNA]</scope>
    <source>
        <strain evidence="3">cv. PFS-1207/04</strain>
    </source>
</reference>
<evidence type="ECO:0000256" key="1">
    <source>
        <dbReference type="SAM" id="MobiDB-lite"/>
    </source>
</evidence>
<feature type="region of interest" description="Disordered" evidence="1">
    <location>
        <begin position="1"/>
        <end position="31"/>
    </location>
</feature>
<comment type="caution">
    <text evidence="2">The sequence shown here is derived from an EMBL/GenBank/DDBJ whole genome shotgun (WGS) entry which is preliminary data.</text>
</comment>